<dbReference type="Proteomes" id="UP001159427">
    <property type="component" value="Unassembled WGS sequence"/>
</dbReference>
<dbReference type="Gene3D" id="1.25.40.10">
    <property type="entry name" value="Tetratricopeptide repeat domain"/>
    <property type="match status" value="1"/>
</dbReference>
<reference evidence="1 2" key="1">
    <citation type="submission" date="2022-05" db="EMBL/GenBank/DDBJ databases">
        <authorList>
            <consortium name="Genoscope - CEA"/>
            <person name="William W."/>
        </authorList>
    </citation>
    <scope>NUCLEOTIDE SEQUENCE [LARGE SCALE GENOMIC DNA]</scope>
</reference>
<keyword evidence="2" id="KW-1185">Reference proteome</keyword>
<comment type="caution">
    <text evidence="1">The sequence shown here is derived from an EMBL/GenBank/DDBJ whole genome shotgun (WGS) entry which is preliminary data.</text>
</comment>
<name>A0ABN8QWY5_9CNID</name>
<dbReference type="SUPFAM" id="SSF48452">
    <property type="entry name" value="TPR-like"/>
    <property type="match status" value="1"/>
</dbReference>
<accession>A0ABN8QWY5</accession>
<dbReference type="PANTHER" id="PTHR46035">
    <property type="entry name" value="TETRATRICOPEPTIDE REPEAT PROTEIN 4"/>
    <property type="match status" value="1"/>
</dbReference>
<evidence type="ECO:0000313" key="1">
    <source>
        <dbReference type="EMBL" id="CAH3171042.1"/>
    </source>
</evidence>
<feature type="non-terminal residue" evidence="1">
    <location>
        <position position="103"/>
    </location>
</feature>
<gene>
    <name evidence="1" type="ORF">PEVE_00007687</name>
</gene>
<dbReference type="InterPro" id="IPR011990">
    <property type="entry name" value="TPR-like_helical_dom_sf"/>
</dbReference>
<dbReference type="EMBL" id="CALNXI010001511">
    <property type="protein sequence ID" value="CAH3171042.1"/>
    <property type="molecule type" value="Genomic_DNA"/>
</dbReference>
<sequence>MMQSGIRAASESDVTSLSNEQALDFDDETLIAIAQVYNNEGTEAFLKRDYSNAVYFFTEGIKVNCKDEDGMAMLYSNRASANLHEGKYIYSLVDAKNATDIRP</sequence>
<evidence type="ECO:0008006" key="3">
    <source>
        <dbReference type="Google" id="ProtNLM"/>
    </source>
</evidence>
<protein>
    <recommendedName>
        <fullName evidence="3">Tetratricopeptide repeat protein</fullName>
    </recommendedName>
</protein>
<dbReference type="PANTHER" id="PTHR46035:SF1">
    <property type="entry name" value="TETRATRICOPEPTIDE REPEAT PROTEIN 4"/>
    <property type="match status" value="1"/>
</dbReference>
<proteinExistence type="predicted"/>
<organism evidence="1 2">
    <name type="scientific">Porites evermanni</name>
    <dbReference type="NCBI Taxonomy" id="104178"/>
    <lineage>
        <taxon>Eukaryota</taxon>
        <taxon>Metazoa</taxon>
        <taxon>Cnidaria</taxon>
        <taxon>Anthozoa</taxon>
        <taxon>Hexacorallia</taxon>
        <taxon>Scleractinia</taxon>
        <taxon>Fungiina</taxon>
        <taxon>Poritidae</taxon>
        <taxon>Porites</taxon>
    </lineage>
</organism>
<evidence type="ECO:0000313" key="2">
    <source>
        <dbReference type="Proteomes" id="UP001159427"/>
    </source>
</evidence>